<keyword evidence="4 5" id="KW-0472">Membrane</keyword>
<evidence type="ECO:0000313" key="7">
    <source>
        <dbReference type="EMBL" id="KAI5612184.1"/>
    </source>
</evidence>
<feature type="transmembrane region" description="Helical" evidence="5">
    <location>
        <begin position="162"/>
        <end position="182"/>
    </location>
</feature>
<dbReference type="PANTHER" id="PTHR11814">
    <property type="entry name" value="SULFATE TRANSPORTER"/>
    <property type="match status" value="1"/>
</dbReference>
<name>A0AAD5A8V5_SILAS</name>
<feature type="transmembrane region" description="Helical" evidence="5">
    <location>
        <begin position="90"/>
        <end position="115"/>
    </location>
</feature>
<comment type="subcellular location">
    <subcellularLocation>
        <location evidence="1">Membrane</location>
        <topology evidence="1">Multi-pass membrane protein</topology>
    </subcellularLocation>
</comment>
<keyword evidence="8" id="KW-1185">Reference proteome</keyword>
<feature type="domain" description="STAS" evidence="6">
    <location>
        <begin position="511"/>
        <end position="679"/>
    </location>
</feature>
<comment type="caution">
    <text evidence="7">The sequence shown here is derived from an EMBL/GenBank/DDBJ whole genome shotgun (WGS) entry which is preliminary data.</text>
</comment>
<sequence>MSASVAVYRNIYTEDRFRQTYGTEAKPRERLRERLCARSRCSQLQCLHLLKQRIPIFSWLPKYRLRKWILGDTVAGLTVGILHIPQGMAFALLTSVAPIYGLYTSFFPVVLYMLFGTGRHVSTGTFAVVSLMTGTVVEQLVPTPADLNCSGPEATEIEDQRIGVASAIAFLSGVMMLCMFGLQLGFLSTYLSEPIVKAFTSAAAFHVTVSQLQNMLGLRLPRHTGTFSLFKTLASVMENLPHTNLTELLISLLCLAVLVPIKEVNTRFRQRLCTPIPVEILTVIIATGVAYASSLDSTYDVQIVGYIPAGFPKPRLPALHTVPAIAGDTVAITFVGYAVSVSLAMIYADKHGYSIQPNQELFAHGISNTVSSLFNCFPSSATLATTNILESAGGYTQLSGLFTSLVVLIVLLLIGPLFYFLPKAVLACINVTSLRQMFLQFQDLPDLWRVSKLDFMVWLVTWLSVVVLNVDLGLAIGVVFSMMTVICRTQRANCTVLGRASNTEIYRPINKHNKCYEVPGLKILTYNGPIYYGNRSFFKADVNQLLGLTPERIRSREKARKVLEKREKESINTVVTNASFSSENEFFKSGNYFFIKKLHETAENEVQMVLIDCSSVIFMDIAGAKLFIQMCIDCQKMGVRIFLANCNEGVLEILTASGLMNYINPQHIFITVHDAVVYIQQQRV</sequence>
<evidence type="ECO:0000256" key="5">
    <source>
        <dbReference type="SAM" id="Phobius"/>
    </source>
</evidence>
<dbReference type="Gene3D" id="3.30.750.24">
    <property type="entry name" value="STAS domain"/>
    <property type="match status" value="1"/>
</dbReference>
<dbReference type="AlphaFoldDB" id="A0AAD5A8V5"/>
<feature type="transmembrane region" description="Helical" evidence="5">
    <location>
        <begin position="324"/>
        <end position="348"/>
    </location>
</feature>
<feature type="transmembrane region" description="Helical" evidence="5">
    <location>
        <begin position="401"/>
        <end position="421"/>
    </location>
</feature>
<keyword evidence="3 5" id="KW-1133">Transmembrane helix</keyword>
<evidence type="ECO:0000259" key="6">
    <source>
        <dbReference type="PROSITE" id="PS50801"/>
    </source>
</evidence>
<evidence type="ECO:0000313" key="8">
    <source>
        <dbReference type="Proteomes" id="UP001205998"/>
    </source>
</evidence>
<organism evidence="7 8">
    <name type="scientific">Silurus asotus</name>
    <name type="common">Amur catfish</name>
    <name type="synonym">Parasilurus asotus</name>
    <dbReference type="NCBI Taxonomy" id="30991"/>
    <lineage>
        <taxon>Eukaryota</taxon>
        <taxon>Metazoa</taxon>
        <taxon>Chordata</taxon>
        <taxon>Craniata</taxon>
        <taxon>Vertebrata</taxon>
        <taxon>Euteleostomi</taxon>
        <taxon>Actinopterygii</taxon>
        <taxon>Neopterygii</taxon>
        <taxon>Teleostei</taxon>
        <taxon>Ostariophysi</taxon>
        <taxon>Siluriformes</taxon>
        <taxon>Siluridae</taxon>
        <taxon>Silurus</taxon>
    </lineage>
</organism>
<dbReference type="SUPFAM" id="SSF52091">
    <property type="entry name" value="SpoIIaa-like"/>
    <property type="match status" value="1"/>
</dbReference>
<gene>
    <name evidence="7" type="ORF">C0J50_0852</name>
</gene>
<dbReference type="InterPro" id="IPR002645">
    <property type="entry name" value="STAS_dom"/>
</dbReference>
<reference evidence="7" key="1">
    <citation type="submission" date="2018-07" db="EMBL/GenBank/DDBJ databases">
        <title>Comparative genomics of catfishes provides insights into carnivory and benthic adaptation.</title>
        <authorList>
            <person name="Zhang Y."/>
            <person name="Wang D."/>
            <person name="Peng Z."/>
            <person name="Zheng S."/>
            <person name="Shao F."/>
            <person name="Tao W."/>
        </authorList>
    </citation>
    <scope>NUCLEOTIDE SEQUENCE</scope>
    <source>
        <strain evidence="7">Chongqing</strain>
    </source>
</reference>
<accession>A0AAD5A8V5</accession>
<feature type="non-terminal residue" evidence="7">
    <location>
        <position position="1"/>
    </location>
</feature>
<dbReference type="Proteomes" id="UP001205998">
    <property type="component" value="Unassembled WGS sequence"/>
</dbReference>
<dbReference type="InterPro" id="IPR011547">
    <property type="entry name" value="SLC26A/SulP_dom"/>
</dbReference>
<dbReference type="GO" id="GO:0016020">
    <property type="term" value="C:membrane"/>
    <property type="evidence" value="ECO:0007669"/>
    <property type="project" value="UniProtKB-SubCell"/>
</dbReference>
<dbReference type="Pfam" id="PF01740">
    <property type="entry name" value="STAS"/>
    <property type="match status" value="1"/>
</dbReference>
<dbReference type="InterPro" id="IPR036513">
    <property type="entry name" value="STAS_dom_sf"/>
</dbReference>
<protein>
    <submittedName>
        <fullName evidence="7">Solute carrier family 26 member 10</fullName>
    </submittedName>
</protein>
<dbReference type="NCBIfam" id="TIGR00815">
    <property type="entry name" value="sulP"/>
    <property type="match status" value="1"/>
</dbReference>
<dbReference type="EMBL" id="MU564352">
    <property type="protein sequence ID" value="KAI5612184.1"/>
    <property type="molecule type" value="Genomic_DNA"/>
</dbReference>
<evidence type="ECO:0000256" key="1">
    <source>
        <dbReference type="ARBA" id="ARBA00004141"/>
    </source>
</evidence>
<dbReference type="PROSITE" id="PS50801">
    <property type="entry name" value="STAS"/>
    <property type="match status" value="1"/>
</dbReference>
<evidence type="ECO:0000256" key="2">
    <source>
        <dbReference type="ARBA" id="ARBA00022692"/>
    </source>
</evidence>
<dbReference type="GO" id="GO:0055085">
    <property type="term" value="P:transmembrane transport"/>
    <property type="evidence" value="ECO:0007669"/>
    <property type="project" value="InterPro"/>
</dbReference>
<feature type="transmembrane region" description="Helical" evidence="5">
    <location>
        <begin position="68"/>
        <end position="84"/>
    </location>
</feature>
<feature type="transmembrane region" description="Helical" evidence="5">
    <location>
        <begin position="245"/>
        <end position="261"/>
    </location>
</feature>
<feature type="transmembrane region" description="Helical" evidence="5">
    <location>
        <begin position="273"/>
        <end position="292"/>
    </location>
</feature>
<dbReference type="InterPro" id="IPR001902">
    <property type="entry name" value="SLC26A/SulP_fam"/>
</dbReference>
<keyword evidence="2 5" id="KW-0812">Transmembrane</keyword>
<proteinExistence type="predicted"/>
<feature type="transmembrane region" description="Helical" evidence="5">
    <location>
        <begin position="455"/>
        <end position="481"/>
    </location>
</feature>
<evidence type="ECO:0000256" key="4">
    <source>
        <dbReference type="ARBA" id="ARBA00023136"/>
    </source>
</evidence>
<dbReference type="Pfam" id="PF00916">
    <property type="entry name" value="Sulfate_transp"/>
    <property type="match status" value="1"/>
</dbReference>
<dbReference type="CDD" id="cd07042">
    <property type="entry name" value="STAS_SulP_like_sulfate_transporter"/>
    <property type="match status" value="1"/>
</dbReference>
<evidence type="ECO:0000256" key="3">
    <source>
        <dbReference type="ARBA" id="ARBA00022989"/>
    </source>
</evidence>